<evidence type="ECO:0000313" key="4">
    <source>
        <dbReference type="Proteomes" id="UP000289323"/>
    </source>
</evidence>
<dbReference type="InterPro" id="IPR036291">
    <property type="entry name" value="NAD(P)-bd_dom_sf"/>
</dbReference>
<feature type="domain" description="Gfo/Idh/MocA-like oxidoreductase N-terminal" evidence="1">
    <location>
        <begin position="4"/>
        <end position="125"/>
    </location>
</feature>
<name>A0A3S4EZY1_9PEZI</name>
<evidence type="ECO:0000259" key="1">
    <source>
        <dbReference type="Pfam" id="PF01408"/>
    </source>
</evidence>
<dbReference type="Pfam" id="PF01408">
    <property type="entry name" value="GFO_IDH_MocA"/>
    <property type="match status" value="1"/>
</dbReference>
<reference evidence="3 4" key="1">
    <citation type="submission" date="2018-04" db="EMBL/GenBank/DDBJ databases">
        <authorList>
            <person name="Huttner S."/>
            <person name="Dainat J."/>
        </authorList>
    </citation>
    <scope>NUCLEOTIDE SEQUENCE [LARGE SCALE GENOMIC DNA]</scope>
</reference>
<dbReference type="InterPro" id="IPR000683">
    <property type="entry name" value="Gfo/Idh/MocA-like_OxRdtase_N"/>
</dbReference>
<dbReference type="AlphaFoldDB" id="A0A3S4EZY1"/>
<dbReference type="PANTHER" id="PTHR42840:SF5">
    <property type="entry name" value="NAD(P)-BINDING ROSSMANN-FOLD SUPERFAMILY PROTEIN"/>
    <property type="match status" value="1"/>
</dbReference>
<dbReference type="EMBL" id="OUUZ01000010">
    <property type="protein sequence ID" value="SPQ23419.1"/>
    <property type="molecule type" value="Genomic_DNA"/>
</dbReference>
<protein>
    <submittedName>
        <fullName evidence="3">A51f7d6a-712a-43b9-b638-12060661f223</fullName>
    </submittedName>
</protein>
<dbReference type="SUPFAM" id="SSF51735">
    <property type="entry name" value="NAD(P)-binding Rossmann-fold domains"/>
    <property type="match status" value="1"/>
</dbReference>
<proteinExistence type="predicted"/>
<dbReference type="SUPFAM" id="SSF55347">
    <property type="entry name" value="Glyceraldehyde-3-phosphate dehydrogenase-like, C-terminal domain"/>
    <property type="match status" value="1"/>
</dbReference>
<dbReference type="GO" id="GO:0006740">
    <property type="term" value="P:NADPH regeneration"/>
    <property type="evidence" value="ECO:0007669"/>
    <property type="project" value="TreeGrafter"/>
</dbReference>
<dbReference type="GO" id="GO:0000166">
    <property type="term" value="F:nucleotide binding"/>
    <property type="evidence" value="ECO:0007669"/>
    <property type="project" value="InterPro"/>
</dbReference>
<sequence length="365" mass="38586">MVGIALLGAGIFAREGKFSPTEHLPAIEATPSLTLKAVYSRSQRSAEALAAACKDPSSVAVYYDEPATPGKSLGDLLARADVAAVDVVLPILRQPDVVRAALEAGKHVLSEKPVAGDVAAARALIGWYDAWEGQQQGGAGKPLWGVAENWRFMESLRYAARRVGEIGGQVVSFRLVQHGFMREDNKYFNTEWRKTPAHQGGFLLDAGVHFVAGLRFLLAAAGQSIRQLAGFTALLNKPLVPVDTVHAAAVTQDGKPGTITMSFGTEFKSAMEIEIVTTNGAVVWSPTEVKTTVGKGDGSGDTVEEKKEFPRNFGVAAEVAAFAKAVEAGELDRLQSPSEAFIDLEILQALLESGSGGGVVKTIGA</sequence>
<dbReference type="Proteomes" id="UP000289323">
    <property type="component" value="Unassembled WGS sequence"/>
</dbReference>
<evidence type="ECO:0000259" key="2">
    <source>
        <dbReference type="Pfam" id="PF02894"/>
    </source>
</evidence>
<dbReference type="PANTHER" id="PTHR42840">
    <property type="entry name" value="NAD(P)-BINDING ROSSMANN-FOLD SUPERFAMILY PROTEIN-RELATED"/>
    <property type="match status" value="1"/>
</dbReference>
<evidence type="ECO:0000313" key="3">
    <source>
        <dbReference type="EMBL" id="SPQ23419.1"/>
    </source>
</evidence>
<dbReference type="Gene3D" id="3.40.50.720">
    <property type="entry name" value="NAD(P)-binding Rossmann-like Domain"/>
    <property type="match status" value="1"/>
</dbReference>
<accession>A0A3S4EZY1</accession>
<feature type="domain" description="Gfo/Idh/MocA-like oxidoreductase C-terminal" evidence="2">
    <location>
        <begin position="168"/>
        <end position="361"/>
    </location>
</feature>
<dbReference type="InterPro" id="IPR004104">
    <property type="entry name" value="Gfo/Idh/MocA-like_OxRdtase_C"/>
</dbReference>
<dbReference type="GO" id="GO:0005737">
    <property type="term" value="C:cytoplasm"/>
    <property type="evidence" value="ECO:0007669"/>
    <property type="project" value="TreeGrafter"/>
</dbReference>
<organism evidence="3 4">
    <name type="scientific">Thermothielavioides terrestris</name>
    <dbReference type="NCBI Taxonomy" id="2587410"/>
    <lineage>
        <taxon>Eukaryota</taxon>
        <taxon>Fungi</taxon>
        <taxon>Dikarya</taxon>
        <taxon>Ascomycota</taxon>
        <taxon>Pezizomycotina</taxon>
        <taxon>Sordariomycetes</taxon>
        <taxon>Sordariomycetidae</taxon>
        <taxon>Sordariales</taxon>
        <taxon>Chaetomiaceae</taxon>
        <taxon>Thermothielavioides</taxon>
    </lineage>
</organism>
<gene>
    <name evidence="3" type="ORF">TT172_LOCUS5838</name>
</gene>
<dbReference type="GO" id="GO:0016491">
    <property type="term" value="F:oxidoreductase activity"/>
    <property type="evidence" value="ECO:0007669"/>
    <property type="project" value="TreeGrafter"/>
</dbReference>
<dbReference type="Gene3D" id="3.30.360.10">
    <property type="entry name" value="Dihydrodipicolinate Reductase, domain 2"/>
    <property type="match status" value="1"/>
</dbReference>
<dbReference type="Pfam" id="PF02894">
    <property type="entry name" value="GFO_IDH_MocA_C"/>
    <property type="match status" value="1"/>
</dbReference>